<dbReference type="EMBL" id="JAUSUB010000052">
    <property type="protein sequence ID" value="MDQ0273809.1"/>
    <property type="molecule type" value="Genomic_DNA"/>
</dbReference>
<evidence type="ECO:0000313" key="2">
    <source>
        <dbReference type="Proteomes" id="UP001238088"/>
    </source>
</evidence>
<evidence type="ECO:0000313" key="1">
    <source>
        <dbReference type="EMBL" id="MDQ0273809.1"/>
    </source>
</evidence>
<gene>
    <name evidence="1" type="ORF">J2S17_005758</name>
</gene>
<keyword evidence="2" id="KW-1185">Reference proteome</keyword>
<comment type="caution">
    <text evidence="1">The sequence shown here is derived from an EMBL/GenBank/DDBJ whole genome shotgun (WGS) entry which is preliminary data.</text>
</comment>
<accession>A0ABU0ARB0</accession>
<sequence>MEKQDPRVQQTFDMLQDGFTHLIQAMPLEQITIKKLTEASRINRTTFYLHFSDL</sequence>
<organism evidence="1 2">
    <name type="scientific">Cytobacillus purgationiresistens</name>
    <dbReference type="NCBI Taxonomy" id="863449"/>
    <lineage>
        <taxon>Bacteria</taxon>
        <taxon>Bacillati</taxon>
        <taxon>Bacillota</taxon>
        <taxon>Bacilli</taxon>
        <taxon>Bacillales</taxon>
        <taxon>Bacillaceae</taxon>
        <taxon>Cytobacillus</taxon>
    </lineage>
</organism>
<dbReference type="SUPFAM" id="SSF46689">
    <property type="entry name" value="Homeodomain-like"/>
    <property type="match status" value="1"/>
</dbReference>
<name>A0ABU0ARB0_9BACI</name>
<protein>
    <submittedName>
        <fullName evidence="1">AcrR family transcriptional regulator</fullName>
    </submittedName>
</protein>
<dbReference type="Proteomes" id="UP001238088">
    <property type="component" value="Unassembled WGS sequence"/>
</dbReference>
<proteinExistence type="predicted"/>
<dbReference type="Gene3D" id="1.10.357.10">
    <property type="entry name" value="Tetracycline Repressor, domain 2"/>
    <property type="match status" value="1"/>
</dbReference>
<dbReference type="InterPro" id="IPR009057">
    <property type="entry name" value="Homeodomain-like_sf"/>
</dbReference>
<reference evidence="1 2" key="1">
    <citation type="submission" date="2023-07" db="EMBL/GenBank/DDBJ databases">
        <title>Genomic Encyclopedia of Type Strains, Phase IV (KMG-IV): sequencing the most valuable type-strain genomes for metagenomic binning, comparative biology and taxonomic classification.</title>
        <authorList>
            <person name="Goeker M."/>
        </authorList>
    </citation>
    <scope>NUCLEOTIDE SEQUENCE [LARGE SCALE GENOMIC DNA]</scope>
    <source>
        <strain evidence="1 2">DSM 23494</strain>
    </source>
</reference>
<dbReference type="RefSeq" id="WP_307480413.1">
    <property type="nucleotide sequence ID" value="NZ_JAUSUB010000052.1"/>
</dbReference>